<feature type="transmembrane region" description="Helical" evidence="7">
    <location>
        <begin position="448"/>
        <end position="468"/>
    </location>
</feature>
<dbReference type="GO" id="GO:0005886">
    <property type="term" value="C:plasma membrane"/>
    <property type="evidence" value="ECO:0007669"/>
    <property type="project" value="TreeGrafter"/>
</dbReference>
<dbReference type="GO" id="GO:0006813">
    <property type="term" value="P:potassium ion transport"/>
    <property type="evidence" value="ECO:0007669"/>
    <property type="project" value="InterPro"/>
</dbReference>
<keyword evidence="6 7" id="KW-0472">Membrane</keyword>
<dbReference type="InterPro" id="IPR004680">
    <property type="entry name" value="Cit_transptr-like_dom"/>
</dbReference>
<keyword evidence="5 7" id="KW-1133">Transmembrane helix</keyword>
<feature type="transmembrane region" description="Helical" evidence="7">
    <location>
        <begin position="28"/>
        <end position="45"/>
    </location>
</feature>
<keyword evidence="2" id="KW-0813">Transport</keyword>
<feature type="transmembrane region" description="Helical" evidence="7">
    <location>
        <begin position="134"/>
        <end position="152"/>
    </location>
</feature>
<dbReference type="PANTHER" id="PTHR43652:SF2">
    <property type="entry name" value="BASIC AMINO ACID ANTIPORTER YFCC-RELATED"/>
    <property type="match status" value="1"/>
</dbReference>
<feature type="transmembrane region" description="Helical" evidence="7">
    <location>
        <begin position="172"/>
        <end position="194"/>
    </location>
</feature>
<comment type="subcellular location">
    <subcellularLocation>
        <location evidence="1">Membrane</location>
        <topology evidence="1">Multi-pass membrane protein</topology>
    </subcellularLocation>
</comment>
<dbReference type="PANTHER" id="PTHR43652">
    <property type="entry name" value="BASIC AMINO ACID ANTIPORTER YFCC-RELATED"/>
    <property type="match status" value="1"/>
</dbReference>
<dbReference type="PROSITE" id="PS01271">
    <property type="entry name" value="NA_SULFATE"/>
    <property type="match status" value="1"/>
</dbReference>
<dbReference type="InterPro" id="IPR051679">
    <property type="entry name" value="DASS-Related_Transporters"/>
</dbReference>
<keyword evidence="10" id="KW-1185">Reference proteome</keyword>
<name>A0A4R3NCY8_9BACI</name>
<evidence type="ECO:0000256" key="5">
    <source>
        <dbReference type="ARBA" id="ARBA00022989"/>
    </source>
</evidence>
<feature type="transmembrane region" description="Helical" evidence="7">
    <location>
        <begin position="480"/>
        <end position="500"/>
    </location>
</feature>
<dbReference type="Pfam" id="PF02080">
    <property type="entry name" value="TrkA_C"/>
    <property type="match status" value="1"/>
</dbReference>
<evidence type="ECO:0000256" key="7">
    <source>
        <dbReference type="SAM" id="Phobius"/>
    </source>
</evidence>
<feature type="domain" description="RCK C-terminal" evidence="8">
    <location>
        <begin position="203"/>
        <end position="290"/>
    </location>
</feature>
<evidence type="ECO:0000256" key="4">
    <source>
        <dbReference type="ARBA" id="ARBA00022737"/>
    </source>
</evidence>
<dbReference type="Gene3D" id="3.30.70.1450">
    <property type="entry name" value="Regulator of K+ conductance, C-terminal domain"/>
    <property type="match status" value="2"/>
</dbReference>
<reference evidence="9 10" key="1">
    <citation type="submission" date="2019-03" db="EMBL/GenBank/DDBJ databases">
        <title>Genomic Encyclopedia of Type Strains, Phase IV (KMG-IV): sequencing the most valuable type-strain genomes for metagenomic binning, comparative biology and taxonomic classification.</title>
        <authorList>
            <person name="Goeker M."/>
        </authorList>
    </citation>
    <scope>NUCLEOTIDE SEQUENCE [LARGE SCALE GENOMIC DNA]</scope>
    <source>
        <strain evidence="9 10">DSM 25894</strain>
    </source>
</reference>
<feature type="transmembrane region" description="Helical" evidence="7">
    <location>
        <begin position="406"/>
        <end position="436"/>
    </location>
</feature>
<gene>
    <name evidence="9" type="ORF">EDD68_10477</name>
</gene>
<evidence type="ECO:0000313" key="10">
    <source>
        <dbReference type="Proteomes" id="UP000294650"/>
    </source>
</evidence>
<dbReference type="InterPro" id="IPR006037">
    <property type="entry name" value="RCK_C"/>
</dbReference>
<organism evidence="9 10">
    <name type="scientific">Melghiribacillus thermohalophilus</name>
    <dbReference type="NCBI Taxonomy" id="1324956"/>
    <lineage>
        <taxon>Bacteria</taxon>
        <taxon>Bacillati</taxon>
        <taxon>Bacillota</taxon>
        <taxon>Bacilli</taxon>
        <taxon>Bacillales</taxon>
        <taxon>Bacillaceae</taxon>
        <taxon>Melghiribacillus</taxon>
    </lineage>
</organism>
<proteinExistence type="predicted"/>
<sequence>MSWEIMFVLSSILIMVCAMIFEVMRTEIIMALTLVLFLSVGIISPEEAVKGFSNQAMITVGLLFIIAGTIKKTGIIDRIIYTVLKKPSSDKATLLKILLPSSLFSAFLNNTPIVTAFAPAVKNWSEEHHQYPSIFLLPLSYATILGGMITLMGSSTNVIVHGMMIQEFQEGFSFFELAIIGIPALVIGLAYLVVFSSRLLPKHQSLKQQIRKRSREYLGEVLVTGDYPYLDRTVKEAGLRELQGLYLIMIVRNGENLSPVKSTTVIEEGDRLIFTGLISTIVELQGQKGLEIITDDDQQFNRHVWDDARLVEAVVSHQSSLLFKKIKENGFRGKYDAAVIAVHRKNERLKQKIGDIVLKPGDTLLLLIGSDFDFRNHEEDFYIVTPIFKTNPFSSTKTIMQGWIDVGLFFLTILLISVKIVPLLSGVAMLTILYFVLGKVSPDEAKQYVRFNVLFIIACSIGIGEALVQSGAAFWLAEKIVLLLQPFGIVAAMLGIYMLTNLFTEVMTNHVSAIIMFPIAMEVANTLQIDPSGMAVIIACAASSSFSTPIGYQTNLIVYGPGGYQFSDYIKFGSPLNGMVMVLTIWIVYFRWMM</sequence>
<dbReference type="EMBL" id="SMAN01000004">
    <property type="protein sequence ID" value="TCT25009.1"/>
    <property type="molecule type" value="Genomic_DNA"/>
</dbReference>
<feature type="domain" description="RCK C-terminal" evidence="8">
    <location>
        <begin position="298"/>
        <end position="384"/>
    </location>
</feature>
<dbReference type="RefSeq" id="WP_132371174.1">
    <property type="nucleotide sequence ID" value="NZ_SMAN01000004.1"/>
</dbReference>
<dbReference type="Pfam" id="PF03600">
    <property type="entry name" value="CitMHS"/>
    <property type="match status" value="1"/>
</dbReference>
<protein>
    <submittedName>
        <fullName evidence="9">Di/tricarboxylate transporter</fullName>
    </submittedName>
</protein>
<dbReference type="PROSITE" id="PS51202">
    <property type="entry name" value="RCK_C"/>
    <property type="match status" value="2"/>
</dbReference>
<dbReference type="InterPro" id="IPR031312">
    <property type="entry name" value="Na/sul_symport_CS"/>
</dbReference>
<evidence type="ECO:0000256" key="6">
    <source>
        <dbReference type="ARBA" id="ARBA00023136"/>
    </source>
</evidence>
<dbReference type="Proteomes" id="UP000294650">
    <property type="component" value="Unassembled WGS sequence"/>
</dbReference>
<evidence type="ECO:0000256" key="1">
    <source>
        <dbReference type="ARBA" id="ARBA00004141"/>
    </source>
</evidence>
<evidence type="ECO:0000259" key="8">
    <source>
        <dbReference type="PROSITE" id="PS51202"/>
    </source>
</evidence>
<dbReference type="GO" id="GO:0008324">
    <property type="term" value="F:monoatomic cation transmembrane transporter activity"/>
    <property type="evidence" value="ECO:0007669"/>
    <property type="project" value="InterPro"/>
</dbReference>
<comment type="caution">
    <text evidence="9">The sequence shown here is derived from an EMBL/GenBank/DDBJ whole genome shotgun (WGS) entry which is preliminary data.</text>
</comment>
<evidence type="ECO:0000256" key="3">
    <source>
        <dbReference type="ARBA" id="ARBA00022692"/>
    </source>
</evidence>
<keyword evidence="3 7" id="KW-0812">Transmembrane</keyword>
<feature type="transmembrane region" description="Helical" evidence="7">
    <location>
        <begin position="572"/>
        <end position="592"/>
    </location>
</feature>
<feature type="transmembrane region" description="Helical" evidence="7">
    <location>
        <begin position="51"/>
        <end position="70"/>
    </location>
</feature>
<dbReference type="SUPFAM" id="SSF116726">
    <property type="entry name" value="TrkA C-terminal domain-like"/>
    <property type="match status" value="2"/>
</dbReference>
<dbReference type="AlphaFoldDB" id="A0A4R3NCY8"/>
<dbReference type="InterPro" id="IPR036721">
    <property type="entry name" value="RCK_C_sf"/>
</dbReference>
<dbReference type="FunFam" id="3.30.70.1450:FF:000009">
    <property type="entry name" value="SLC13 family permease"/>
    <property type="match status" value="1"/>
</dbReference>
<dbReference type="OrthoDB" id="9765532at2"/>
<feature type="transmembrane region" description="Helical" evidence="7">
    <location>
        <begin position="534"/>
        <end position="552"/>
    </location>
</feature>
<feature type="transmembrane region" description="Helical" evidence="7">
    <location>
        <begin position="6"/>
        <end position="21"/>
    </location>
</feature>
<accession>A0A4R3NCY8</accession>
<keyword evidence="4" id="KW-0677">Repeat</keyword>
<evidence type="ECO:0000256" key="2">
    <source>
        <dbReference type="ARBA" id="ARBA00022448"/>
    </source>
</evidence>
<evidence type="ECO:0000313" key="9">
    <source>
        <dbReference type="EMBL" id="TCT25009.1"/>
    </source>
</evidence>